<comment type="caution">
    <text evidence="3">The sequence shown here is derived from an EMBL/GenBank/DDBJ whole genome shotgun (WGS) entry which is preliminary data.</text>
</comment>
<protein>
    <submittedName>
        <fullName evidence="3">Uncharacterized protein</fullName>
    </submittedName>
</protein>
<accession>A0ABS6JWB9</accession>
<dbReference type="Proteomes" id="UP000790580">
    <property type="component" value="Unassembled WGS sequence"/>
</dbReference>
<organism evidence="3 4">
    <name type="scientific">Evansella alkalicola</name>
    <dbReference type="NCBI Taxonomy" id="745819"/>
    <lineage>
        <taxon>Bacteria</taxon>
        <taxon>Bacillati</taxon>
        <taxon>Bacillota</taxon>
        <taxon>Bacilli</taxon>
        <taxon>Bacillales</taxon>
        <taxon>Bacillaceae</taxon>
        <taxon>Evansella</taxon>
    </lineage>
</organism>
<dbReference type="RefSeq" id="WP_088073627.1">
    <property type="nucleotide sequence ID" value="NZ_JAHQCR010000063.1"/>
</dbReference>
<dbReference type="PROSITE" id="PS51257">
    <property type="entry name" value="PROKAR_LIPOPROTEIN"/>
    <property type="match status" value="1"/>
</dbReference>
<sequence>MKVLTKTLLAGILSLTLVACGTTDEEESAVQSGNEEEANTEEAVEEDTETADEEEVTEDSSEGSDASLPVTILDSDDDEFKIDVNGTVLTFGATTYTTEFNKEIIQLDGMSFEYREEGQPAANAVFEDNHFLSKLSLVVEENLILDGDNVITRDINVEREIRLETSLLSNAGHVNEYYVHELDDSTPFDFYIQIEGDASKPGNFPDVIRGQEYRQYKFVEVTENGRYYVNLQFPIDVMEEFEATAIAIALSYQSLEADVEEATEETTEEVEETDEDQE</sequence>
<reference evidence="3 4" key="1">
    <citation type="submission" date="2021-06" db="EMBL/GenBank/DDBJ databases">
        <title>Bacillus sp. RD4P76, an endophyte from a halophyte.</title>
        <authorList>
            <person name="Sun J.-Q."/>
        </authorList>
    </citation>
    <scope>NUCLEOTIDE SEQUENCE [LARGE SCALE GENOMIC DNA]</scope>
    <source>
        <strain evidence="3 4">JCM 17098</strain>
    </source>
</reference>
<evidence type="ECO:0000313" key="4">
    <source>
        <dbReference type="Proteomes" id="UP000790580"/>
    </source>
</evidence>
<feature type="signal peptide" evidence="2">
    <location>
        <begin position="1"/>
        <end position="19"/>
    </location>
</feature>
<feature type="compositionally biased region" description="Acidic residues" evidence="1">
    <location>
        <begin position="23"/>
        <end position="62"/>
    </location>
</feature>
<keyword evidence="2" id="KW-0732">Signal</keyword>
<keyword evidence="4" id="KW-1185">Reference proteome</keyword>
<evidence type="ECO:0000313" key="3">
    <source>
        <dbReference type="EMBL" id="MBU9722891.1"/>
    </source>
</evidence>
<feature type="region of interest" description="Disordered" evidence="1">
    <location>
        <begin position="23"/>
        <end position="70"/>
    </location>
</feature>
<evidence type="ECO:0000256" key="2">
    <source>
        <dbReference type="SAM" id="SignalP"/>
    </source>
</evidence>
<gene>
    <name evidence="3" type="ORF">KS407_15850</name>
</gene>
<feature type="chain" id="PRO_5047094743" evidence="2">
    <location>
        <begin position="20"/>
        <end position="278"/>
    </location>
</feature>
<dbReference type="EMBL" id="JAHQCR010000063">
    <property type="protein sequence ID" value="MBU9722891.1"/>
    <property type="molecule type" value="Genomic_DNA"/>
</dbReference>
<proteinExistence type="predicted"/>
<feature type="region of interest" description="Disordered" evidence="1">
    <location>
        <begin position="258"/>
        <end position="278"/>
    </location>
</feature>
<name>A0ABS6JWB9_9BACI</name>
<evidence type="ECO:0000256" key="1">
    <source>
        <dbReference type="SAM" id="MobiDB-lite"/>
    </source>
</evidence>